<evidence type="ECO:0000256" key="11">
    <source>
        <dbReference type="ARBA" id="ARBA00022842"/>
    </source>
</evidence>
<dbReference type="GO" id="GO:0004516">
    <property type="term" value="F:nicotinate phosphoribosyltransferase activity"/>
    <property type="evidence" value="ECO:0007669"/>
    <property type="project" value="UniProtKB-UniRule"/>
</dbReference>
<evidence type="ECO:0000256" key="7">
    <source>
        <dbReference type="ARBA" id="ARBA00022598"/>
    </source>
</evidence>
<dbReference type="PIRSF" id="PIRSF000484">
    <property type="entry name" value="NAPRT"/>
    <property type="match status" value="1"/>
</dbReference>
<dbReference type="InterPro" id="IPR040727">
    <property type="entry name" value="NAPRTase_N"/>
</dbReference>
<keyword evidence="9 15" id="KW-0808">Transferase</keyword>
<keyword evidence="12" id="KW-0464">Manganese</keyword>
<dbReference type="GO" id="GO:0046872">
    <property type="term" value="F:metal ion binding"/>
    <property type="evidence" value="ECO:0007669"/>
    <property type="project" value="UniProtKB-KW"/>
</dbReference>
<keyword evidence="19" id="KW-1185">Reference proteome</keyword>
<comment type="cofactor">
    <cofactor evidence="2">
        <name>Mg(2+)</name>
        <dbReference type="ChEBI" id="CHEBI:18420"/>
    </cofactor>
</comment>
<dbReference type="FunFam" id="3.20.20.70:FF:000155">
    <property type="entry name" value="Nicotinate phosphoribosyltransferase"/>
    <property type="match status" value="1"/>
</dbReference>
<dbReference type="InterPro" id="IPR006405">
    <property type="entry name" value="Nic_PRibTrfase_pncB"/>
</dbReference>
<evidence type="ECO:0000256" key="8">
    <source>
        <dbReference type="ARBA" id="ARBA00022642"/>
    </source>
</evidence>
<protein>
    <recommendedName>
        <fullName evidence="5 15">Nicotinate phosphoribosyltransferase</fullName>
        <ecNumber evidence="5 15">6.3.4.21</ecNumber>
    </recommendedName>
</protein>
<evidence type="ECO:0000256" key="12">
    <source>
        <dbReference type="ARBA" id="ARBA00023211"/>
    </source>
</evidence>
<dbReference type="GO" id="GO:0005829">
    <property type="term" value="C:cytosol"/>
    <property type="evidence" value="ECO:0007669"/>
    <property type="project" value="TreeGrafter"/>
</dbReference>
<name>F0XVG4_AURAN</name>
<feature type="domain" description="Nicotinate phosphoribosyltransferase N-terminal" evidence="16">
    <location>
        <begin position="24"/>
        <end position="150"/>
    </location>
</feature>
<dbReference type="GO" id="GO:0034355">
    <property type="term" value="P:NAD+ biosynthetic process via the salvage pathway"/>
    <property type="evidence" value="ECO:0007669"/>
    <property type="project" value="TreeGrafter"/>
</dbReference>
<reference evidence="18 19" key="1">
    <citation type="journal article" date="2011" name="Proc. Natl. Acad. Sci. U.S.A.">
        <title>Niche of harmful alga Aureococcus anophagefferens revealed through ecogenomics.</title>
        <authorList>
            <person name="Gobler C.J."/>
            <person name="Berry D.L."/>
            <person name="Dyhrman S.T."/>
            <person name="Wilhelm S.W."/>
            <person name="Salamov A."/>
            <person name="Lobanov A.V."/>
            <person name="Zhang Y."/>
            <person name="Collier J.L."/>
            <person name="Wurch L.L."/>
            <person name="Kustka A.B."/>
            <person name="Dill B.D."/>
            <person name="Shah M."/>
            <person name="VerBerkmoes N.C."/>
            <person name="Kuo A."/>
            <person name="Terry A."/>
            <person name="Pangilinan J."/>
            <person name="Lindquist E.A."/>
            <person name="Lucas S."/>
            <person name="Paulsen I.T."/>
            <person name="Hattenrath-Lehmann T.K."/>
            <person name="Talmage S.C."/>
            <person name="Walker E.A."/>
            <person name="Koch F."/>
            <person name="Burson A.M."/>
            <person name="Marcoval M.A."/>
            <person name="Tang Y.Z."/>
            <person name="Lecleir G.R."/>
            <person name="Coyne K.J."/>
            <person name="Berg G.M."/>
            <person name="Bertrand E.M."/>
            <person name="Saito M.A."/>
            <person name="Gladyshev V.N."/>
            <person name="Grigoriev I.V."/>
        </authorList>
    </citation>
    <scope>NUCLEOTIDE SEQUENCE [LARGE SCALE GENOMIC DNA]</scope>
    <source>
        <strain evidence="19">CCMP 1984</strain>
    </source>
</reference>
<dbReference type="InParanoid" id="F0XVG4"/>
<dbReference type="EC" id="6.3.4.21" evidence="5 15"/>
<dbReference type="SUPFAM" id="SSF54675">
    <property type="entry name" value="Nicotinate/Quinolinate PRTase N-terminal domain-like"/>
    <property type="match status" value="1"/>
</dbReference>
<dbReference type="NCBIfam" id="TIGR01513">
    <property type="entry name" value="NAPRTase_put"/>
    <property type="match status" value="1"/>
</dbReference>
<dbReference type="InterPro" id="IPR007229">
    <property type="entry name" value="Nic_PRibTrfase-Fam"/>
</dbReference>
<evidence type="ECO:0000256" key="4">
    <source>
        <dbReference type="ARBA" id="ARBA00010897"/>
    </source>
</evidence>
<dbReference type="AlphaFoldDB" id="F0XVG4"/>
<accession>F0XVG4</accession>
<dbReference type="Gene3D" id="3.20.20.70">
    <property type="entry name" value="Aldolase class I"/>
    <property type="match status" value="1"/>
</dbReference>
<evidence type="ECO:0000256" key="2">
    <source>
        <dbReference type="ARBA" id="ARBA00001946"/>
    </source>
</evidence>
<evidence type="ECO:0000256" key="6">
    <source>
        <dbReference type="ARBA" id="ARBA00022553"/>
    </source>
</evidence>
<dbReference type="Pfam" id="PF17956">
    <property type="entry name" value="NAPRTase_C"/>
    <property type="match status" value="1"/>
</dbReference>
<evidence type="ECO:0000259" key="16">
    <source>
        <dbReference type="Pfam" id="PF17767"/>
    </source>
</evidence>
<dbReference type="SUPFAM" id="SSF51690">
    <property type="entry name" value="Nicotinate/Quinolinate PRTase C-terminal domain-like"/>
    <property type="match status" value="1"/>
</dbReference>
<dbReference type="InterPro" id="IPR036068">
    <property type="entry name" value="Nicotinate_pribotase-like_C"/>
</dbReference>
<dbReference type="EMBL" id="GL833120">
    <property type="protein sequence ID" value="EGB13143.1"/>
    <property type="molecule type" value="Genomic_DNA"/>
</dbReference>
<dbReference type="OrthoDB" id="193380at2759"/>
<dbReference type="UniPathway" id="UPA00253">
    <property type="reaction ID" value="UER00457"/>
</dbReference>
<gene>
    <name evidence="18" type="ORF">AURANDRAFT_70017</name>
</gene>
<comment type="pathway">
    <text evidence="3 15">Cofactor biosynthesis; NAD(+) biosynthesis; nicotinate D-ribonucleotide from nicotinate: step 1/1.</text>
</comment>
<evidence type="ECO:0000256" key="14">
    <source>
        <dbReference type="ARBA" id="ARBA00048668"/>
    </source>
</evidence>
<comment type="PTM">
    <text evidence="15">Transiently phosphorylated on a His residue during the reaction cycle. Phosphorylation strongly increases the affinity for substrates and increases the rate of nicotinate D-ribonucleotide production. Dephosphorylation regenerates the low-affinity form of the enzyme, leading to product release.</text>
</comment>
<dbReference type="KEGG" id="aaf:AURANDRAFT_70017"/>
<evidence type="ECO:0000256" key="1">
    <source>
        <dbReference type="ARBA" id="ARBA00001936"/>
    </source>
</evidence>
<evidence type="ECO:0000313" key="19">
    <source>
        <dbReference type="Proteomes" id="UP000002729"/>
    </source>
</evidence>
<evidence type="ECO:0000313" key="18">
    <source>
        <dbReference type="EMBL" id="EGB13143.1"/>
    </source>
</evidence>
<evidence type="ECO:0000256" key="9">
    <source>
        <dbReference type="ARBA" id="ARBA00022679"/>
    </source>
</evidence>
<dbReference type="OMA" id="PIMEFGA"/>
<evidence type="ECO:0000256" key="3">
    <source>
        <dbReference type="ARBA" id="ARBA00004952"/>
    </source>
</evidence>
<comment type="cofactor">
    <cofactor evidence="1">
        <name>Mn(2+)</name>
        <dbReference type="ChEBI" id="CHEBI:29035"/>
    </cofactor>
</comment>
<comment type="similarity">
    <text evidence="4 15">Belongs to the NAPRTase family.</text>
</comment>
<dbReference type="Pfam" id="PF17767">
    <property type="entry name" value="NAPRTase_N"/>
    <property type="match status" value="1"/>
</dbReference>
<sequence length="553" mass="61044">MACSPTTTARKKARTPVNPLVGPLLTDFYQISMAYTYWKHGRHERPAVFELYFRKNPFGGEFTIFGGLEECLCYVENFKVTDDDVEYLRTLLPRAEDEFFEWIRSVDCSKVQIYAVREGTVVFPKCPLLRIHGPLAIAQLLETTLLNLVNFASLATTRVTTNAARMRLAAGPDKKLLEFGLRRAQGPDGGVSASRYAFQGGFDGTSNVLAGRLFPDLPVSGTHSHAFVQSYITGDELDGDGVLGGVNLAEAALTWRRRLGYEDAGSLHAGEFAAFVAYALANPTNFVALVDTYSTLETGLKNFVTVALALKECGFAPKGVRIDSGDLAYLSRESRALFAGVVDAFRGTRHEATAACLEAVSIVASNDINETVLLSLKEQGHAIDCYGIGTHLVTCQAQPALGCVYKLVEIDGEPCIKLSNEIAKTTIPGAKSIYRLVSSADVMLLDLLVPFSHAPPEVGERILCRHPFDHQKRAYVTPSKVLDLHQLVFDGTRCDPDRSLIDIRDHCLEQLRTVREDILRPLNPTPYKTSVTPALFTFFQEIWQRNEPVRELS</sequence>
<evidence type="ECO:0000256" key="15">
    <source>
        <dbReference type="RuleBase" id="RU365100"/>
    </source>
</evidence>
<keyword evidence="11" id="KW-0460">Magnesium</keyword>
<dbReference type="PANTHER" id="PTHR11098:SF1">
    <property type="entry name" value="NICOTINATE PHOSPHORIBOSYLTRANSFERASE"/>
    <property type="match status" value="1"/>
</dbReference>
<organism evidence="19">
    <name type="scientific">Aureococcus anophagefferens</name>
    <name type="common">Harmful bloom alga</name>
    <dbReference type="NCBI Taxonomy" id="44056"/>
    <lineage>
        <taxon>Eukaryota</taxon>
        <taxon>Sar</taxon>
        <taxon>Stramenopiles</taxon>
        <taxon>Ochrophyta</taxon>
        <taxon>Pelagophyceae</taxon>
        <taxon>Pelagomonadales</taxon>
        <taxon>Pelagomonadaceae</taxon>
        <taxon>Aureococcus</taxon>
    </lineage>
</organism>
<dbReference type="PANTHER" id="PTHR11098">
    <property type="entry name" value="NICOTINATE PHOSPHORIBOSYLTRANSFERASE"/>
    <property type="match status" value="1"/>
</dbReference>
<dbReference type="RefSeq" id="XP_009032740.1">
    <property type="nucleotide sequence ID" value="XM_009034492.1"/>
</dbReference>
<proteinExistence type="inferred from homology"/>
<keyword evidence="7 15" id="KW-0436">Ligase</keyword>
<keyword evidence="6" id="KW-0597">Phosphoprotein</keyword>
<feature type="domain" description="Nicotinate phosphoribosyltransferase C-terminal" evidence="17">
    <location>
        <begin position="431"/>
        <end position="538"/>
    </location>
</feature>
<dbReference type="Gene3D" id="3.20.140.10">
    <property type="entry name" value="nicotinate phosphoribosyltransferase"/>
    <property type="match status" value="1"/>
</dbReference>
<keyword evidence="8 15" id="KW-0662">Pyridine nucleotide biosynthesis</keyword>
<evidence type="ECO:0000256" key="10">
    <source>
        <dbReference type="ARBA" id="ARBA00022723"/>
    </source>
</evidence>
<evidence type="ECO:0000256" key="5">
    <source>
        <dbReference type="ARBA" id="ARBA00013236"/>
    </source>
</evidence>
<dbReference type="InterPro" id="IPR041619">
    <property type="entry name" value="NAPRTase_C"/>
</dbReference>
<evidence type="ECO:0000259" key="17">
    <source>
        <dbReference type="Pfam" id="PF17956"/>
    </source>
</evidence>
<comment type="catalytic activity">
    <reaction evidence="14 15">
        <text>5-phospho-alpha-D-ribose 1-diphosphate + nicotinate + ATP + H2O = nicotinate beta-D-ribonucleotide + ADP + phosphate + diphosphate</text>
        <dbReference type="Rhea" id="RHEA:36163"/>
        <dbReference type="ChEBI" id="CHEBI:15377"/>
        <dbReference type="ChEBI" id="CHEBI:30616"/>
        <dbReference type="ChEBI" id="CHEBI:32544"/>
        <dbReference type="ChEBI" id="CHEBI:33019"/>
        <dbReference type="ChEBI" id="CHEBI:43474"/>
        <dbReference type="ChEBI" id="CHEBI:57502"/>
        <dbReference type="ChEBI" id="CHEBI:58017"/>
        <dbReference type="ChEBI" id="CHEBI:456216"/>
        <dbReference type="EC" id="6.3.4.21"/>
    </reaction>
</comment>
<dbReference type="Proteomes" id="UP000002729">
    <property type="component" value="Unassembled WGS sequence"/>
</dbReference>
<dbReference type="FunCoup" id="F0XVG4">
    <property type="interactions" value="55"/>
</dbReference>
<dbReference type="GeneID" id="20227714"/>
<keyword evidence="10" id="KW-0479">Metal-binding</keyword>
<dbReference type="CDD" id="cd01570">
    <property type="entry name" value="NAPRTase_A"/>
    <property type="match status" value="1"/>
</dbReference>
<dbReference type="GO" id="GO:0016740">
    <property type="term" value="F:transferase activity"/>
    <property type="evidence" value="ECO:0007669"/>
    <property type="project" value="UniProtKB-KW"/>
</dbReference>
<dbReference type="InterPro" id="IPR013785">
    <property type="entry name" value="Aldolase_TIM"/>
</dbReference>
<comment type="function">
    <text evidence="13">Catalyzes the first step in the biosynthesis of NAD from nicotinic acid, the ATP-dependent synthesis of beta-nicotinate D-ribonucleotide from nicotinate and 5-phospho-D-ribose 1-phosphate. Helps prevent cellular oxidative stress via its role in NAD biosynthesis.</text>
</comment>
<evidence type="ECO:0000256" key="13">
    <source>
        <dbReference type="ARBA" id="ARBA00023426"/>
    </source>
</evidence>
<dbReference type="eggNOG" id="KOG2511">
    <property type="taxonomic scope" value="Eukaryota"/>
</dbReference>